<dbReference type="EMBL" id="JNAR01000017">
    <property type="protein sequence ID" value="KGG06794.1"/>
    <property type="molecule type" value="Genomic_DNA"/>
</dbReference>
<dbReference type="Proteomes" id="UP000030481">
    <property type="component" value="Unassembled WGS sequence"/>
</dbReference>
<evidence type="ECO:0000256" key="1">
    <source>
        <dbReference type="ARBA" id="ARBA00022679"/>
    </source>
</evidence>
<dbReference type="InterPro" id="IPR002123">
    <property type="entry name" value="Plipid/glycerol_acylTrfase"/>
</dbReference>
<dbReference type="GO" id="GO:0003841">
    <property type="term" value="F:1-acylglycerol-3-phosphate O-acyltransferase activity"/>
    <property type="evidence" value="ECO:0007669"/>
    <property type="project" value="UniProtKB-EC"/>
</dbReference>
<proteinExistence type="predicted"/>
<evidence type="ECO:0000259" key="3">
    <source>
        <dbReference type="SMART" id="SM00563"/>
    </source>
</evidence>
<dbReference type="CDD" id="cd07989">
    <property type="entry name" value="LPLAT_AGPAT-like"/>
    <property type="match status" value="1"/>
</dbReference>
<dbReference type="AlphaFoldDB" id="A0A0A2B2F2"/>
<reference evidence="5" key="1">
    <citation type="journal article" date="2014" name="Sci. Data">
        <title>Genomes of diverse isolates of the marine cyanobacterium Prochlorococcus.</title>
        <authorList>
            <person name="Biller S."/>
            <person name="Berube P."/>
            <person name="Thompson J."/>
            <person name="Kelly L."/>
            <person name="Roggensack S."/>
            <person name="Awad L."/>
            <person name="Roache-Johnson K."/>
            <person name="Ding H."/>
            <person name="Giovannoni S.J."/>
            <person name="Moore L.R."/>
            <person name="Chisholm S.W."/>
        </authorList>
    </citation>
    <scope>NUCLEOTIDE SEQUENCE [LARGE SCALE GENOMIC DNA]</scope>
</reference>
<organism evidence="4 5">
    <name type="scientific">Prochlorococcus marinus str. MIT 9401</name>
    <dbReference type="NCBI Taxonomy" id="167551"/>
    <lineage>
        <taxon>Bacteria</taxon>
        <taxon>Bacillati</taxon>
        <taxon>Cyanobacteriota</taxon>
        <taxon>Cyanophyceae</taxon>
        <taxon>Synechococcales</taxon>
        <taxon>Prochlorococcaceae</taxon>
        <taxon>Prochlorococcus</taxon>
    </lineage>
</organism>
<keyword evidence="1 4" id="KW-0808">Transferase</keyword>
<dbReference type="RefSeq" id="WP_032517242.1">
    <property type="nucleotide sequence ID" value="NZ_JNAR01000017.1"/>
</dbReference>
<keyword evidence="2 4" id="KW-0012">Acyltransferase</keyword>
<gene>
    <name evidence="4" type="ORF">EV01_2000</name>
</gene>
<dbReference type="GO" id="GO:0006654">
    <property type="term" value="P:phosphatidic acid biosynthetic process"/>
    <property type="evidence" value="ECO:0007669"/>
    <property type="project" value="TreeGrafter"/>
</dbReference>
<comment type="caution">
    <text evidence="4">The sequence shown here is derived from an EMBL/GenBank/DDBJ whole genome shotgun (WGS) entry which is preliminary data.</text>
</comment>
<feature type="domain" description="Phospholipid/glycerol acyltransferase" evidence="3">
    <location>
        <begin position="43"/>
        <end position="155"/>
    </location>
</feature>
<name>A0A0A2B2F2_PROMR</name>
<evidence type="ECO:0000256" key="2">
    <source>
        <dbReference type="ARBA" id="ARBA00023315"/>
    </source>
</evidence>
<evidence type="ECO:0000313" key="5">
    <source>
        <dbReference type="Proteomes" id="UP000030481"/>
    </source>
</evidence>
<accession>A0A0A2B2F2</accession>
<dbReference type="SMART" id="SM00563">
    <property type="entry name" value="PlsC"/>
    <property type="match status" value="1"/>
</dbReference>
<dbReference type="PANTHER" id="PTHR10434:SF11">
    <property type="entry name" value="1-ACYL-SN-GLYCEROL-3-PHOSPHATE ACYLTRANSFERASE"/>
    <property type="match status" value="1"/>
</dbReference>
<dbReference type="EC" id="2.3.1.51" evidence="4"/>
<evidence type="ECO:0000313" key="4">
    <source>
        <dbReference type="EMBL" id="KGG06794.1"/>
    </source>
</evidence>
<protein>
    <submittedName>
        <fullName evidence="4">1-acyl-sn-glycerol-3-phosphate acyltransferase</fullName>
        <ecNumber evidence="4">2.3.1.51</ecNumber>
    </submittedName>
</protein>
<dbReference type="Pfam" id="PF01553">
    <property type="entry name" value="Acyltransferase"/>
    <property type="match status" value="1"/>
</dbReference>
<dbReference type="SUPFAM" id="SSF69593">
    <property type="entry name" value="Glycerol-3-phosphate (1)-acyltransferase"/>
    <property type="match status" value="1"/>
</dbReference>
<sequence length="206" mass="23117">MKNDILQKLIYELVSNLFVLPIYKFVFKGHLIGRENIPKKDSFIMVSNHGSLLDPPFLGHALGRNISFMAKAELFKIPFLGFIIKACGGYPVKRGIADKNAIKNACKKLSNDNCIGIFIDGTRQKNGRVNKPKQGAALLAFKNQKLLLPVAIVNSHRLIRFKFFIPLFSKIVIKVGKPVQPPQSSSREDLYSVTLRLQDKINKLIG</sequence>
<dbReference type="PANTHER" id="PTHR10434">
    <property type="entry name" value="1-ACYL-SN-GLYCEROL-3-PHOSPHATE ACYLTRANSFERASE"/>
    <property type="match status" value="1"/>
</dbReference>